<evidence type="ECO:0000313" key="1">
    <source>
        <dbReference type="EMBL" id="KAB0804403.1"/>
    </source>
</evidence>
<reference evidence="1 2" key="1">
    <citation type="journal article" date="2018" name="Elife">
        <title>Firefly genomes illuminate parallel origins of bioluminescence in beetles.</title>
        <authorList>
            <person name="Fallon T.R."/>
            <person name="Lower S.E."/>
            <person name="Chang C.H."/>
            <person name="Bessho-Uehara M."/>
            <person name="Martin G.J."/>
            <person name="Bewick A.J."/>
            <person name="Behringer M."/>
            <person name="Debat H.J."/>
            <person name="Wong I."/>
            <person name="Day J.C."/>
            <person name="Suvorov A."/>
            <person name="Silva C.J."/>
            <person name="Stanger-Hall K.F."/>
            <person name="Hall D.W."/>
            <person name="Schmitz R.J."/>
            <person name="Nelson D.R."/>
            <person name="Lewis S.M."/>
            <person name="Shigenobu S."/>
            <person name="Bybee S.M."/>
            <person name="Larracuente A.M."/>
            <person name="Oba Y."/>
            <person name="Weng J.K."/>
        </authorList>
    </citation>
    <scope>NUCLEOTIDE SEQUENCE [LARGE SCALE GENOMIC DNA]</scope>
    <source>
        <strain evidence="1">1611_PpyrPB1</strain>
        <tissue evidence="1">Whole body</tissue>
    </source>
</reference>
<name>A0A5N4B4C5_PHOPY</name>
<dbReference type="EMBL" id="VVIM01000001">
    <property type="protein sequence ID" value="KAB0804403.1"/>
    <property type="molecule type" value="Genomic_DNA"/>
</dbReference>
<dbReference type="AlphaFoldDB" id="A0A5N4B4C5"/>
<dbReference type="PANTHER" id="PTHR32344">
    <property type="entry name" value="U1-TYPE DOMAIN-CONTAINING PROTEIN"/>
    <property type="match status" value="1"/>
</dbReference>
<dbReference type="InterPro" id="IPR033375">
    <property type="entry name" value="Cggbp1"/>
</dbReference>
<dbReference type="GO" id="GO:0005634">
    <property type="term" value="C:nucleus"/>
    <property type="evidence" value="ECO:0007669"/>
    <property type="project" value="InterPro"/>
</dbReference>
<evidence type="ECO:0008006" key="3">
    <source>
        <dbReference type="Google" id="ProtNLM"/>
    </source>
</evidence>
<keyword evidence="2" id="KW-1185">Reference proteome</keyword>
<accession>A0A5N4B4C5</accession>
<dbReference type="Proteomes" id="UP000327044">
    <property type="component" value="Unassembled WGS sequence"/>
</dbReference>
<dbReference type="InParanoid" id="A0A5N4B4C5"/>
<gene>
    <name evidence="1" type="ORF">PPYR_01373</name>
</gene>
<organism evidence="1 2">
    <name type="scientific">Photinus pyralis</name>
    <name type="common">Common eastern firefly</name>
    <name type="synonym">Lampyris pyralis</name>
    <dbReference type="NCBI Taxonomy" id="7054"/>
    <lineage>
        <taxon>Eukaryota</taxon>
        <taxon>Metazoa</taxon>
        <taxon>Ecdysozoa</taxon>
        <taxon>Arthropoda</taxon>
        <taxon>Hexapoda</taxon>
        <taxon>Insecta</taxon>
        <taxon>Pterygota</taxon>
        <taxon>Neoptera</taxon>
        <taxon>Endopterygota</taxon>
        <taxon>Coleoptera</taxon>
        <taxon>Polyphaga</taxon>
        <taxon>Elateriformia</taxon>
        <taxon>Elateroidea</taxon>
        <taxon>Lampyridae</taxon>
        <taxon>Lampyrinae</taxon>
        <taxon>Photinus</taxon>
    </lineage>
</organism>
<comment type="caution">
    <text evidence="1">The sequence shown here is derived from an EMBL/GenBank/DDBJ whole genome shotgun (WGS) entry which is preliminary data.</text>
</comment>
<dbReference type="GO" id="GO:0006357">
    <property type="term" value="P:regulation of transcription by RNA polymerase II"/>
    <property type="evidence" value="ECO:0007669"/>
    <property type="project" value="InterPro"/>
</dbReference>
<dbReference type="PANTHER" id="PTHR32344:SF1">
    <property type="entry name" value="U1-TYPE DOMAIN-CONTAINING PROTEIN"/>
    <property type="match status" value="1"/>
</dbReference>
<feature type="non-terminal residue" evidence="1">
    <location>
        <position position="157"/>
    </location>
</feature>
<protein>
    <recommendedName>
        <fullName evidence="3">U1-type domain-containing protein</fullName>
    </recommendedName>
</protein>
<dbReference type="GO" id="GO:0003690">
    <property type="term" value="F:double-stranded DNA binding"/>
    <property type="evidence" value="ECO:0007669"/>
    <property type="project" value="InterPro"/>
</dbReference>
<sequence length="157" mass="17798">MPKVASSISQKLQEWIGPYNKNAEVFTSDGKIIFCNVCSKSVGTGKKYFIDAHVKTESHIRALSKNVKSKQTLLTIPALTSSDKKNEFYEDLCGALLGSNIPFYKVNAEPFKQFLEKYTSRHVPDESTLRKTYLPTVFRKKMENIKTSVGNSYVYLI</sequence>
<proteinExistence type="predicted"/>
<evidence type="ECO:0000313" key="2">
    <source>
        <dbReference type="Proteomes" id="UP000327044"/>
    </source>
</evidence>